<geneLocation type="plasmid" evidence="6 7">
    <name>unnamed5</name>
</geneLocation>
<evidence type="ECO:0000256" key="1">
    <source>
        <dbReference type="ARBA" id="ARBA00009437"/>
    </source>
</evidence>
<evidence type="ECO:0000313" key="7">
    <source>
        <dbReference type="Proteomes" id="UP000500767"/>
    </source>
</evidence>
<dbReference type="PANTHER" id="PTHR30537">
    <property type="entry name" value="HTH-TYPE TRANSCRIPTIONAL REGULATOR"/>
    <property type="match status" value="1"/>
</dbReference>
<keyword evidence="4" id="KW-0804">Transcription</keyword>
<keyword evidence="3" id="KW-0238">DNA-binding</keyword>
<dbReference type="Gene3D" id="1.10.10.10">
    <property type="entry name" value="Winged helix-like DNA-binding domain superfamily/Winged helix DNA-binding domain"/>
    <property type="match status" value="1"/>
</dbReference>
<dbReference type="InterPro" id="IPR005119">
    <property type="entry name" value="LysR_subst-bd"/>
</dbReference>
<dbReference type="InterPro" id="IPR058163">
    <property type="entry name" value="LysR-type_TF_proteobact-type"/>
</dbReference>
<evidence type="ECO:0000313" key="6">
    <source>
        <dbReference type="EMBL" id="QKE93899.1"/>
    </source>
</evidence>
<dbReference type="PANTHER" id="PTHR30537:SF5">
    <property type="entry name" value="HTH-TYPE TRANSCRIPTIONAL ACTIVATOR TTDR-RELATED"/>
    <property type="match status" value="1"/>
</dbReference>
<dbReference type="FunFam" id="1.10.10.10:FF:000001">
    <property type="entry name" value="LysR family transcriptional regulator"/>
    <property type="match status" value="1"/>
</dbReference>
<protein>
    <submittedName>
        <fullName evidence="6">LysR family transcriptional regulator</fullName>
    </submittedName>
</protein>
<proteinExistence type="inferred from homology"/>
<evidence type="ECO:0000256" key="3">
    <source>
        <dbReference type="ARBA" id="ARBA00023125"/>
    </source>
</evidence>
<organism evidence="6 7">
    <name type="scientific">Lichenicola cladoniae</name>
    <dbReference type="NCBI Taxonomy" id="1484109"/>
    <lineage>
        <taxon>Bacteria</taxon>
        <taxon>Pseudomonadati</taxon>
        <taxon>Pseudomonadota</taxon>
        <taxon>Alphaproteobacteria</taxon>
        <taxon>Acetobacterales</taxon>
        <taxon>Acetobacteraceae</taxon>
        <taxon>Lichenicola</taxon>
    </lineage>
</organism>
<dbReference type="InterPro" id="IPR036388">
    <property type="entry name" value="WH-like_DNA-bd_sf"/>
</dbReference>
<feature type="domain" description="HTH lysR-type" evidence="5">
    <location>
        <begin position="1"/>
        <end position="59"/>
    </location>
</feature>
<keyword evidence="7" id="KW-1185">Reference proteome</keyword>
<dbReference type="KEGG" id="lck:HN018_27630"/>
<dbReference type="Gene3D" id="3.40.190.290">
    <property type="match status" value="1"/>
</dbReference>
<accession>A0A6M8HZD3</accession>
<evidence type="ECO:0000256" key="4">
    <source>
        <dbReference type="ARBA" id="ARBA00023163"/>
    </source>
</evidence>
<keyword evidence="6" id="KW-0614">Plasmid</keyword>
<evidence type="ECO:0000259" key="5">
    <source>
        <dbReference type="PROSITE" id="PS50931"/>
    </source>
</evidence>
<dbReference type="GO" id="GO:0003700">
    <property type="term" value="F:DNA-binding transcription factor activity"/>
    <property type="evidence" value="ECO:0007669"/>
    <property type="project" value="InterPro"/>
</dbReference>
<dbReference type="Pfam" id="PF00126">
    <property type="entry name" value="HTH_1"/>
    <property type="match status" value="1"/>
</dbReference>
<evidence type="ECO:0000256" key="2">
    <source>
        <dbReference type="ARBA" id="ARBA00023015"/>
    </source>
</evidence>
<name>A0A6M8HZD3_9PROT</name>
<dbReference type="GO" id="GO:0006351">
    <property type="term" value="P:DNA-templated transcription"/>
    <property type="evidence" value="ECO:0007669"/>
    <property type="project" value="TreeGrafter"/>
</dbReference>
<sequence length="312" mass="32501">MDLLDAMSAFVATAEARSLSAAGKRLGLSLPTISRKLSELEAHLGTPLLVRSTRKLALTPVGTAYLSAARGILDDVLAAGRTAAGEHAAVRGELVVSAPIMLGRMHVLPVVHEYLAAFPDVRVRLMLTDRNADLIDDGVDVAVRIGVLADSALLAVRVGMVGRVVCGSPGYLARADKVRTPGDLQRIGCITFDCLDRPSVWSFVSPGSGMSIDVPICPRLSVNTAEAAIDAAVAGVGLTQVASYQVALAVRAGALRVVLKEFEAAPLPVNLLHAGHANLPLKTRAFLDLAAATLRPALSGPAKGSSELNRSD</sequence>
<reference evidence="6 7" key="1">
    <citation type="journal article" date="2014" name="World J. Microbiol. Biotechnol.">
        <title>Biodiversity and physiological characteristics of Antarctic and Arctic lichens-associated bacteria.</title>
        <authorList>
            <person name="Lee Y.M."/>
            <person name="Kim E.H."/>
            <person name="Lee H.K."/>
            <person name="Hong S.G."/>
        </authorList>
    </citation>
    <scope>NUCLEOTIDE SEQUENCE [LARGE SCALE GENOMIC DNA]</scope>
    <source>
        <strain evidence="6 7">PAMC 26569</strain>
        <plasmid evidence="6">unnamed5</plasmid>
    </source>
</reference>
<dbReference type="SUPFAM" id="SSF46785">
    <property type="entry name" value="Winged helix' DNA-binding domain"/>
    <property type="match status" value="1"/>
</dbReference>
<gene>
    <name evidence="6" type="ORF">HN018_27630</name>
</gene>
<dbReference type="Proteomes" id="UP000500767">
    <property type="component" value="Plasmid unnamed5"/>
</dbReference>
<dbReference type="Pfam" id="PF03466">
    <property type="entry name" value="LysR_substrate"/>
    <property type="match status" value="1"/>
</dbReference>
<dbReference type="PROSITE" id="PS50931">
    <property type="entry name" value="HTH_LYSR"/>
    <property type="match status" value="1"/>
</dbReference>
<dbReference type="InterPro" id="IPR000847">
    <property type="entry name" value="LysR_HTH_N"/>
</dbReference>
<dbReference type="EMBL" id="CP053712">
    <property type="protein sequence ID" value="QKE93899.1"/>
    <property type="molecule type" value="Genomic_DNA"/>
</dbReference>
<dbReference type="SUPFAM" id="SSF53850">
    <property type="entry name" value="Periplasmic binding protein-like II"/>
    <property type="match status" value="1"/>
</dbReference>
<comment type="similarity">
    <text evidence="1">Belongs to the LysR transcriptional regulatory family.</text>
</comment>
<dbReference type="AlphaFoldDB" id="A0A6M8HZD3"/>
<dbReference type="RefSeq" id="WP_171836866.1">
    <property type="nucleotide sequence ID" value="NZ_CP053712.1"/>
</dbReference>
<dbReference type="GO" id="GO:0043565">
    <property type="term" value="F:sequence-specific DNA binding"/>
    <property type="evidence" value="ECO:0007669"/>
    <property type="project" value="TreeGrafter"/>
</dbReference>
<dbReference type="InterPro" id="IPR036390">
    <property type="entry name" value="WH_DNA-bd_sf"/>
</dbReference>
<keyword evidence="2" id="KW-0805">Transcription regulation</keyword>